<dbReference type="InterPro" id="IPR007498">
    <property type="entry name" value="PqiA-like"/>
</dbReference>
<feature type="transmembrane region" description="Helical" evidence="7">
    <location>
        <begin position="82"/>
        <end position="106"/>
    </location>
</feature>
<keyword evidence="4 7" id="KW-0812">Transmembrane</keyword>
<dbReference type="AlphaFoldDB" id="A0A1Y0IFI2"/>
<evidence type="ECO:0000256" key="4">
    <source>
        <dbReference type="ARBA" id="ARBA00022692"/>
    </source>
</evidence>
<evidence type="ECO:0000313" key="9">
    <source>
        <dbReference type="Proteomes" id="UP000196027"/>
    </source>
</evidence>
<evidence type="ECO:0000256" key="3">
    <source>
        <dbReference type="ARBA" id="ARBA00022519"/>
    </source>
</evidence>
<comment type="subcellular location">
    <subcellularLocation>
        <location evidence="1">Cell inner membrane</location>
    </subcellularLocation>
</comment>
<keyword evidence="9" id="KW-1185">Reference proteome</keyword>
<gene>
    <name evidence="8" type="ORF">OLMES_5298</name>
</gene>
<protein>
    <submittedName>
        <fullName evidence="8">Paraquat-inducible protein A</fullName>
    </submittedName>
</protein>
<dbReference type="InterPro" id="IPR051800">
    <property type="entry name" value="PqiA-PqiB_transport"/>
</dbReference>
<feature type="transmembrane region" description="Helical" evidence="7">
    <location>
        <begin position="204"/>
        <end position="222"/>
    </location>
</feature>
<keyword evidence="2" id="KW-1003">Cell membrane</keyword>
<evidence type="ECO:0000256" key="1">
    <source>
        <dbReference type="ARBA" id="ARBA00004533"/>
    </source>
</evidence>
<feature type="transmembrane region" description="Helical" evidence="7">
    <location>
        <begin position="126"/>
        <end position="155"/>
    </location>
</feature>
<accession>A0A1Y0IFI2</accession>
<reference evidence="8 9" key="1">
    <citation type="submission" date="2017-05" db="EMBL/GenBank/DDBJ databases">
        <title>Genomic insights into alkan degradation activity of Oleiphilus messinensis.</title>
        <authorList>
            <person name="Kozyavkin S.A."/>
            <person name="Slesarev A.I."/>
            <person name="Golyshin P.N."/>
            <person name="Korzhenkov A."/>
            <person name="Golyshina O.N."/>
            <person name="Toshchakov S.V."/>
        </authorList>
    </citation>
    <scope>NUCLEOTIDE SEQUENCE [LARGE SCALE GENOMIC DNA]</scope>
    <source>
        <strain evidence="8 9">ME102</strain>
    </source>
</reference>
<evidence type="ECO:0000256" key="5">
    <source>
        <dbReference type="ARBA" id="ARBA00022989"/>
    </source>
</evidence>
<evidence type="ECO:0000256" key="7">
    <source>
        <dbReference type="SAM" id="Phobius"/>
    </source>
</evidence>
<dbReference type="KEGG" id="ome:OLMES_5298"/>
<evidence type="ECO:0000256" key="6">
    <source>
        <dbReference type="ARBA" id="ARBA00023136"/>
    </source>
</evidence>
<sequence length="250" mass="27350">MKDESSPIDIPQPATFDATRDGALHGTAIDREWLSAKQAGLISCRDCGQLNPLAESQRQAGNCSRCGSKLHQRLPYSIQRTWAFVIASLIVFIPANTLPMMTVLNFGHGQPDTIISGILFLLKIGMVPVAIIVFIASFLVPLAKILGLMILLITVQRNSTVQPRHRTLLYRLVDLLGKWSMLDVFVVTIMTAVVNLGYISSIEAGAGATAFAVMVILTMFAAHSFDPRLIWDLAETAEKAETKASKEIQE</sequence>
<dbReference type="PANTHER" id="PTHR30462">
    <property type="entry name" value="INTERMEMBRANE TRANSPORT PROTEIN PQIB-RELATED"/>
    <property type="match status" value="1"/>
</dbReference>
<dbReference type="RefSeq" id="WP_087463969.1">
    <property type="nucleotide sequence ID" value="NZ_CP021425.1"/>
</dbReference>
<evidence type="ECO:0000313" key="8">
    <source>
        <dbReference type="EMBL" id="ARU59278.1"/>
    </source>
</evidence>
<name>A0A1Y0IFI2_9GAMM</name>
<dbReference type="OrthoDB" id="9800207at2"/>
<dbReference type="GO" id="GO:0005886">
    <property type="term" value="C:plasma membrane"/>
    <property type="evidence" value="ECO:0007669"/>
    <property type="project" value="UniProtKB-SubCell"/>
</dbReference>
<keyword evidence="3" id="KW-0997">Cell inner membrane</keyword>
<dbReference type="PANTHER" id="PTHR30462:SF3">
    <property type="entry name" value="INTERMEMBRANE TRANSPORT PROTEIN PQIA"/>
    <property type="match status" value="1"/>
</dbReference>
<dbReference type="Pfam" id="PF04403">
    <property type="entry name" value="PqiA"/>
    <property type="match status" value="1"/>
</dbReference>
<dbReference type="EMBL" id="CP021425">
    <property type="protein sequence ID" value="ARU59278.1"/>
    <property type="molecule type" value="Genomic_DNA"/>
</dbReference>
<proteinExistence type="predicted"/>
<evidence type="ECO:0000256" key="2">
    <source>
        <dbReference type="ARBA" id="ARBA00022475"/>
    </source>
</evidence>
<organism evidence="8 9">
    <name type="scientific">Oleiphilus messinensis</name>
    <dbReference type="NCBI Taxonomy" id="141451"/>
    <lineage>
        <taxon>Bacteria</taxon>
        <taxon>Pseudomonadati</taxon>
        <taxon>Pseudomonadota</taxon>
        <taxon>Gammaproteobacteria</taxon>
        <taxon>Oceanospirillales</taxon>
        <taxon>Oleiphilaceae</taxon>
        <taxon>Oleiphilus</taxon>
    </lineage>
</organism>
<keyword evidence="5 7" id="KW-1133">Transmembrane helix</keyword>
<feature type="transmembrane region" description="Helical" evidence="7">
    <location>
        <begin position="176"/>
        <end position="198"/>
    </location>
</feature>
<dbReference type="Proteomes" id="UP000196027">
    <property type="component" value="Chromosome"/>
</dbReference>
<keyword evidence="6 7" id="KW-0472">Membrane</keyword>